<protein>
    <submittedName>
        <fullName evidence="7">MFS transporter</fullName>
    </submittedName>
</protein>
<dbReference type="InterPro" id="IPR036259">
    <property type="entry name" value="MFS_trans_sf"/>
</dbReference>
<dbReference type="AlphaFoldDB" id="A0A6L3VRH7"/>
<dbReference type="Proteomes" id="UP000483004">
    <property type="component" value="Unassembled WGS sequence"/>
</dbReference>
<dbReference type="CDD" id="cd17489">
    <property type="entry name" value="MFS_YfcJ_like"/>
    <property type="match status" value="1"/>
</dbReference>
<evidence type="ECO:0000256" key="2">
    <source>
        <dbReference type="ARBA" id="ARBA00022692"/>
    </source>
</evidence>
<keyword evidence="4 5" id="KW-0472">Membrane</keyword>
<keyword evidence="3 5" id="KW-1133">Transmembrane helix</keyword>
<comment type="subcellular location">
    <subcellularLocation>
        <location evidence="1">Cell membrane</location>
        <topology evidence="1">Multi-pass membrane protein</topology>
    </subcellularLocation>
</comment>
<dbReference type="EMBL" id="WBMR01000106">
    <property type="protein sequence ID" value="KAB2372749.1"/>
    <property type="molecule type" value="Genomic_DNA"/>
</dbReference>
<accession>A0A6L3VRH7</accession>
<feature type="transmembrane region" description="Helical" evidence="5">
    <location>
        <begin position="165"/>
        <end position="183"/>
    </location>
</feature>
<dbReference type="InterPro" id="IPR052714">
    <property type="entry name" value="MFS_Exporter"/>
</dbReference>
<dbReference type="RefSeq" id="WP_151543504.1">
    <property type="nucleotide sequence ID" value="NZ_WBMR01000106.1"/>
</dbReference>
<evidence type="ECO:0000313" key="8">
    <source>
        <dbReference type="Proteomes" id="UP000483004"/>
    </source>
</evidence>
<feature type="transmembrane region" description="Helical" evidence="5">
    <location>
        <begin position="285"/>
        <end position="304"/>
    </location>
</feature>
<dbReference type="OrthoDB" id="9793136at2"/>
<dbReference type="PANTHER" id="PTHR23531">
    <property type="entry name" value="QUINOLENE RESISTANCE PROTEIN NORA"/>
    <property type="match status" value="1"/>
</dbReference>
<dbReference type="InterPro" id="IPR011701">
    <property type="entry name" value="MFS"/>
</dbReference>
<evidence type="ECO:0000256" key="1">
    <source>
        <dbReference type="ARBA" id="ARBA00004651"/>
    </source>
</evidence>
<feature type="transmembrane region" description="Helical" evidence="5">
    <location>
        <begin position="310"/>
        <end position="337"/>
    </location>
</feature>
<dbReference type="PANTHER" id="PTHR23531:SF1">
    <property type="entry name" value="QUINOLENE RESISTANCE PROTEIN NORA"/>
    <property type="match status" value="1"/>
</dbReference>
<feature type="transmembrane region" description="Helical" evidence="5">
    <location>
        <begin position="48"/>
        <end position="67"/>
    </location>
</feature>
<keyword evidence="8" id="KW-1185">Reference proteome</keyword>
<evidence type="ECO:0000313" key="7">
    <source>
        <dbReference type="EMBL" id="KAB2372749.1"/>
    </source>
</evidence>
<dbReference type="SUPFAM" id="SSF103473">
    <property type="entry name" value="MFS general substrate transporter"/>
    <property type="match status" value="1"/>
</dbReference>
<name>A0A6L3VRH7_9ACTN</name>
<feature type="transmembrane region" description="Helical" evidence="5">
    <location>
        <begin position="254"/>
        <end position="273"/>
    </location>
</feature>
<feature type="transmembrane region" description="Helical" evidence="5">
    <location>
        <begin position="349"/>
        <end position="370"/>
    </location>
</feature>
<feature type="transmembrane region" description="Helical" evidence="5">
    <location>
        <begin position="228"/>
        <end position="248"/>
    </location>
</feature>
<organism evidence="7 8">
    <name type="scientific">Actinomadura montaniterrae</name>
    <dbReference type="NCBI Taxonomy" id="1803903"/>
    <lineage>
        <taxon>Bacteria</taxon>
        <taxon>Bacillati</taxon>
        <taxon>Actinomycetota</taxon>
        <taxon>Actinomycetes</taxon>
        <taxon>Streptosporangiales</taxon>
        <taxon>Thermomonosporaceae</taxon>
        <taxon>Actinomadura</taxon>
    </lineage>
</organism>
<keyword evidence="2 5" id="KW-0812">Transmembrane</keyword>
<comment type="caution">
    <text evidence="7">The sequence shown here is derived from an EMBL/GenBank/DDBJ whole genome shotgun (WGS) entry which is preliminary data.</text>
</comment>
<sequence>MPAAERRERIFTVPFVLLMAANGLLRTGTQMLIALIPLYVLDHGASPAVAGLTTTFYMMAAVVLRPLSGGLVDDRGRYAVMVVGSVLYCAASGLYVLALPIWALLAARVAQGVGFSLNGTAVMTLATDLIPERRMSEGIGYLGVEQTVAQLLGPWLALELRGACGYRWAFAAAFACGLVNVLLRIPLRSAAVSADARRKAAQRSDDRLTPSARPLWTRIVDRDAWRPASVMFLLMFGTAGINTFMAAYALGRGIGNSGLFFVASGLMLAVSRLTAGRLERRWGTVWVLAPGIALLVLGQAGVWWCPNPAVLMLAGGAYGLGMGAAQPTLNSLAVLAAGRERRGRATSTFFMAMDLSQAVGAPALGAVAGAAGTGSVFLVAAGLTGTSLAAYLAFRARGRLA</sequence>
<feature type="domain" description="Major facilitator superfamily (MFS) profile" evidence="6">
    <location>
        <begin position="14"/>
        <end position="399"/>
    </location>
</feature>
<proteinExistence type="predicted"/>
<evidence type="ECO:0000256" key="3">
    <source>
        <dbReference type="ARBA" id="ARBA00022989"/>
    </source>
</evidence>
<dbReference type="GO" id="GO:0005886">
    <property type="term" value="C:plasma membrane"/>
    <property type="evidence" value="ECO:0007669"/>
    <property type="project" value="UniProtKB-SubCell"/>
</dbReference>
<feature type="transmembrane region" description="Helical" evidence="5">
    <location>
        <begin position="376"/>
        <end position="394"/>
    </location>
</feature>
<feature type="transmembrane region" description="Helical" evidence="5">
    <location>
        <begin position="12"/>
        <end position="36"/>
    </location>
</feature>
<dbReference type="PROSITE" id="PS50850">
    <property type="entry name" value="MFS"/>
    <property type="match status" value="1"/>
</dbReference>
<feature type="transmembrane region" description="Helical" evidence="5">
    <location>
        <begin position="79"/>
        <end position="105"/>
    </location>
</feature>
<dbReference type="Pfam" id="PF07690">
    <property type="entry name" value="MFS_1"/>
    <property type="match status" value="1"/>
</dbReference>
<reference evidence="7 8" key="1">
    <citation type="submission" date="2019-09" db="EMBL/GenBank/DDBJ databases">
        <title>Actinomadura physcomitrii sp. nov., a novel actinomycete isolated from moss [Physcomitrium sphaericum (Ludw) Fuernr].</title>
        <authorList>
            <person name="Liu C."/>
            <person name="Zhuang X."/>
        </authorList>
    </citation>
    <scope>NUCLEOTIDE SEQUENCE [LARGE SCALE GENOMIC DNA]</scope>
    <source>
        <strain evidence="7 8">CYP1-1B</strain>
    </source>
</reference>
<dbReference type="GO" id="GO:0022857">
    <property type="term" value="F:transmembrane transporter activity"/>
    <property type="evidence" value="ECO:0007669"/>
    <property type="project" value="InterPro"/>
</dbReference>
<evidence type="ECO:0000259" key="6">
    <source>
        <dbReference type="PROSITE" id="PS50850"/>
    </source>
</evidence>
<evidence type="ECO:0000256" key="4">
    <source>
        <dbReference type="ARBA" id="ARBA00023136"/>
    </source>
</evidence>
<evidence type="ECO:0000256" key="5">
    <source>
        <dbReference type="SAM" id="Phobius"/>
    </source>
</evidence>
<dbReference type="InterPro" id="IPR020846">
    <property type="entry name" value="MFS_dom"/>
</dbReference>
<gene>
    <name evidence="7" type="ORF">F9B16_29630</name>
</gene>
<dbReference type="Gene3D" id="1.20.1250.20">
    <property type="entry name" value="MFS general substrate transporter like domains"/>
    <property type="match status" value="1"/>
</dbReference>